<dbReference type="InterPro" id="IPR017520">
    <property type="entry name" value="CHP03086"/>
</dbReference>
<dbReference type="SUPFAM" id="SSF109854">
    <property type="entry name" value="DinB/YfiT-like putative metalloenzymes"/>
    <property type="match status" value="1"/>
</dbReference>
<evidence type="ECO:0000313" key="2">
    <source>
        <dbReference type="EMBL" id="QXJ26314.1"/>
    </source>
</evidence>
<dbReference type="InterPro" id="IPR034660">
    <property type="entry name" value="DinB/YfiT-like"/>
</dbReference>
<name>A0ABX8R7A5_9ACTN</name>
<evidence type="ECO:0000313" key="3">
    <source>
        <dbReference type="Proteomes" id="UP001049518"/>
    </source>
</evidence>
<dbReference type="RefSeq" id="WP_231336227.1">
    <property type="nucleotide sequence ID" value="NZ_CP059572.1"/>
</dbReference>
<dbReference type="EMBL" id="CP059572">
    <property type="protein sequence ID" value="QXJ26314.1"/>
    <property type="molecule type" value="Genomic_DNA"/>
</dbReference>
<dbReference type="NCBIfam" id="TIGR03086">
    <property type="entry name" value="TIGR03086 family metal-binding protein"/>
    <property type="match status" value="1"/>
</dbReference>
<keyword evidence="3" id="KW-1185">Reference proteome</keyword>
<dbReference type="Gene3D" id="1.20.120.450">
    <property type="entry name" value="dinb family like domain"/>
    <property type="match status" value="1"/>
</dbReference>
<gene>
    <name evidence="2" type="ORF">AGRA3207_000807</name>
</gene>
<reference evidence="2" key="1">
    <citation type="submission" date="2020-07" db="EMBL/GenBank/DDBJ databases">
        <authorList>
            <person name="Tarantini F.S."/>
            <person name="Hong K.W."/>
            <person name="Chan K.G."/>
        </authorList>
    </citation>
    <scope>NUCLEOTIDE SEQUENCE</scope>
    <source>
        <strain evidence="2">32-07</strain>
    </source>
</reference>
<feature type="domain" description="Mycothiol-dependent maleylpyruvate isomerase metal-binding" evidence="1">
    <location>
        <begin position="21"/>
        <end position="140"/>
    </location>
</feature>
<proteinExistence type="predicted"/>
<evidence type="ECO:0000259" key="1">
    <source>
        <dbReference type="Pfam" id="PF11716"/>
    </source>
</evidence>
<dbReference type="InterPro" id="IPR024344">
    <property type="entry name" value="MDMPI_metal-binding"/>
</dbReference>
<protein>
    <submittedName>
        <fullName evidence="2">TIGR03086 family protein</fullName>
    </submittedName>
</protein>
<dbReference type="Pfam" id="PF11716">
    <property type="entry name" value="MDMPI_N"/>
    <property type="match status" value="1"/>
</dbReference>
<dbReference type="Proteomes" id="UP001049518">
    <property type="component" value="Chromosome"/>
</dbReference>
<accession>A0ABX8R7A5</accession>
<organism evidence="2 3">
    <name type="scientific">Actinomadura graeca</name>
    <dbReference type="NCBI Taxonomy" id="2750812"/>
    <lineage>
        <taxon>Bacteria</taxon>
        <taxon>Bacillati</taxon>
        <taxon>Actinomycetota</taxon>
        <taxon>Actinomycetes</taxon>
        <taxon>Streptosporangiales</taxon>
        <taxon>Thermomonosporaceae</taxon>
        <taxon>Actinomadura</taxon>
    </lineage>
</organism>
<sequence length="203" mass="20356">MDAVETAASQGYGPGILEGAVEFALEALDGVTGGALPAPTPCRDWDLGMLLRHTGDSLAALLEAVDTGRVGLVPEADPPPEGDPADALVVAFRAGAERLLGAWTEAGADLPVTVGGCPLRADVVAATGAIEIAVHGWDVAQATGRPRPIPPALAERLLGVASVMVTGATRHGLFAPPVAVPAAAGPGERLLAHLGRDPAAWPG</sequence>
<dbReference type="NCBIfam" id="TIGR03083">
    <property type="entry name" value="maleylpyruvate isomerase family mycothiol-dependent enzyme"/>
    <property type="match status" value="1"/>
</dbReference>
<dbReference type="InterPro" id="IPR017517">
    <property type="entry name" value="Maleyloyr_isom"/>
</dbReference>